<gene>
    <name evidence="5" type="ORF">HJC23_008024</name>
</gene>
<organism evidence="5 6">
    <name type="scientific">Cyclotella cryptica</name>
    <dbReference type="NCBI Taxonomy" id="29204"/>
    <lineage>
        <taxon>Eukaryota</taxon>
        <taxon>Sar</taxon>
        <taxon>Stramenopiles</taxon>
        <taxon>Ochrophyta</taxon>
        <taxon>Bacillariophyta</taxon>
        <taxon>Coscinodiscophyceae</taxon>
        <taxon>Thalassiosirophycidae</taxon>
        <taxon>Stephanodiscales</taxon>
        <taxon>Stephanodiscaceae</taxon>
        <taxon>Cyclotella</taxon>
    </lineage>
</organism>
<name>A0ABD3Q2R5_9STRA</name>
<dbReference type="Gene3D" id="3.90.550.10">
    <property type="entry name" value="Spore Coat Polysaccharide Biosynthesis Protein SpsA, Chain A"/>
    <property type="match status" value="1"/>
</dbReference>
<comment type="similarity">
    <text evidence="1">Belongs to the glycosyltransferase 2 family.</text>
</comment>
<dbReference type="SUPFAM" id="SSF53448">
    <property type="entry name" value="Nucleotide-diphospho-sugar transferases"/>
    <property type="match status" value="1"/>
</dbReference>
<keyword evidence="3" id="KW-0808">Transferase</keyword>
<evidence type="ECO:0000256" key="3">
    <source>
        <dbReference type="ARBA" id="ARBA00022679"/>
    </source>
</evidence>
<evidence type="ECO:0000256" key="2">
    <source>
        <dbReference type="ARBA" id="ARBA00022676"/>
    </source>
</evidence>
<protein>
    <recommendedName>
        <fullName evidence="4">Glycosyltransferase 2-like domain-containing protein</fullName>
    </recommendedName>
</protein>
<accession>A0ABD3Q2R5</accession>
<evidence type="ECO:0000313" key="5">
    <source>
        <dbReference type="EMBL" id="KAL3794568.1"/>
    </source>
</evidence>
<dbReference type="Gene3D" id="3.40.50.300">
    <property type="entry name" value="P-loop containing nucleotide triphosphate hydrolases"/>
    <property type="match status" value="1"/>
</dbReference>
<reference evidence="5 6" key="1">
    <citation type="journal article" date="2020" name="G3 (Bethesda)">
        <title>Improved Reference Genome for Cyclotella cryptica CCMP332, a Model for Cell Wall Morphogenesis, Salinity Adaptation, and Lipid Production in Diatoms (Bacillariophyta).</title>
        <authorList>
            <person name="Roberts W.R."/>
            <person name="Downey K.M."/>
            <person name="Ruck E.C."/>
            <person name="Traller J.C."/>
            <person name="Alverson A.J."/>
        </authorList>
    </citation>
    <scope>NUCLEOTIDE SEQUENCE [LARGE SCALE GENOMIC DNA]</scope>
    <source>
        <strain evidence="5 6">CCMP332</strain>
    </source>
</reference>
<evidence type="ECO:0000256" key="1">
    <source>
        <dbReference type="ARBA" id="ARBA00006739"/>
    </source>
</evidence>
<dbReference type="EMBL" id="JABMIG020000079">
    <property type="protein sequence ID" value="KAL3794568.1"/>
    <property type="molecule type" value="Genomic_DNA"/>
</dbReference>
<keyword evidence="2" id="KW-0328">Glycosyltransferase</keyword>
<dbReference type="Proteomes" id="UP001516023">
    <property type="component" value="Unassembled WGS sequence"/>
</dbReference>
<comment type="caution">
    <text evidence="5">The sequence shown here is derived from an EMBL/GenBank/DDBJ whole genome shotgun (WGS) entry which is preliminary data.</text>
</comment>
<keyword evidence="6" id="KW-1185">Reference proteome</keyword>
<dbReference type="InterPro" id="IPR001173">
    <property type="entry name" value="Glyco_trans_2-like"/>
</dbReference>
<evidence type="ECO:0000259" key="4">
    <source>
        <dbReference type="Pfam" id="PF00535"/>
    </source>
</evidence>
<dbReference type="InterPro" id="IPR027417">
    <property type="entry name" value="P-loop_NTPase"/>
</dbReference>
<dbReference type="SUPFAM" id="SSF52540">
    <property type="entry name" value="P-loop containing nucleoside triphosphate hydrolases"/>
    <property type="match status" value="1"/>
</dbReference>
<dbReference type="Pfam" id="PF00535">
    <property type="entry name" value="Glycos_transf_2"/>
    <property type="match status" value="1"/>
</dbReference>
<dbReference type="AlphaFoldDB" id="A0ABD3Q2R5"/>
<dbReference type="GO" id="GO:0016757">
    <property type="term" value="F:glycosyltransferase activity"/>
    <property type="evidence" value="ECO:0007669"/>
    <property type="project" value="UniProtKB-KW"/>
</dbReference>
<sequence length="751" mass="84297">METVHIKQHTCIVNVGLYRSGTTSLFKAAEKLRFKVYHRFPDLPPEQLRRILHDPESAVQEWASSLGGLEEFIEVASKHDLICDGWIALLPFLPREILDEINKLAKATNISLKFVATSRDVESTVKSELQHWVIHDLEHQAGLGENERSGLEASLRARALQHQQHVVRLSSEDLVKLLPLATADQTWPETLSNISNYSAASWSDAFKDAGICNSNPSPPIEGILLTMRLGNGQTADRAIVSVEKLIDQIEQDHLCQYLVVIGIDADEHDTEAESNLKQMLKTREDRGQQMQSHHIIYNQSQPDGEPFALCKAWDAMAVKAWKHGADWVVLLGDDVEINCSFHYRAFYRSFLDISQMLGVAFGFGCPFWNDCSFPNFPTFPCVGKAHFKIFGGLIPEKRRGLFVNQDLDPYLHHLYLKVRAAPCVTAATLHNGVGGNMGSSIARYERVPADRWQDYVLSDFLKWIRPHVPKETPEDILLDVVVPSFRVKLEYLQSICDLTVPEGIKANFIIIIDNKEAILRVARDLQKDVLNSDYEISMAQAESILERELAKSGNAVRVRCNEENLGASASRNRGIDESAAEFVLNLDDDLKPDEDLLIKYGSKLFEIDHTVAGLIGLVRFPRTPDMPLRHAAILMSYLTFMFEIAERSDIYSEFPAWGVTANILFRRTSIRFDSIYAKTGGGEDVDYALRVTKACDGGKLLPYLKPGLFTHFGQDLYSTFLSTSTIGLSVMEHSSGGFLSIAIGLFPIFLK</sequence>
<dbReference type="InterPro" id="IPR029044">
    <property type="entry name" value="Nucleotide-diphossugar_trans"/>
</dbReference>
<feature type="domain" description="Glycosyltransferase 2-like" evidence="4">
    <location>
        <begin position="547"/>
        <end position="631"/>
    </location>
</feature>
<dbReference type="PANTHER" id="PTHR43179:SF12">
    <property type="entry name" value="GALACTOFURANOSYLTRANSFERASE GLFT2"/>
    <property type="match status" value="1"/>
</dbReference>
<evidence type="ECO:0000313" key="6">
    <source>
        <dbReference type="Proteomes" id="UP001516023"/>
    </source>
</evidence>
<dbReference type="PANTHER" id="PTHR43179">
    <property type="entry name" value="RHAMNOSYLTRANSFERASE WBBL"/>
    <property type="match status" value="1"/>
</dbReference>
<proteinExistence type="inferred from homology"/>